<keyword evidence="3" id="KW-1185">Reference proteome</keyword>
<accession>A0A4C1W6P9</accession>
<sequence length="229" mass="24969">MRPLPTSPGRASAGRLHRLSACAGEHRSSVISLRKSPRASTPRLAIENENRRGAARRASALLLFRVSRRASRSGAGRRGAREREERLLPAARVCLGPCAAACRVRALAATGRAMLSGAAAAAGGAPGPPPEVGRLVDSSHADDRKMIRLVRERRLLYARNNMPVASFYAQVKRLWEEVAAEMNWTAASTRADTSRERSPRSYTRALTPPARDRPRGPGTYVLEFILELN</sequence>
<evidence type="ECO:0000313" key="3">
    <source>
        <dbReference type="Proteomes" id="UP000299102"/>
    </source>
</evidence>
<protein>
    <recommendedName>
        <fullName evidence="4">MADF domain-containing protein</fullName>
    </recommendedName>
</protein>
<name>A0A4C1W6P9_EUMVA</name>
<organism evidence="2 3">
    <name type="scientific">Eumeta variegata</name>
    <name type="common">Bagworm moth</name>
    <name type="synonym">Eumeta japonica</name>
    <dbReference type="NCBI Taxonomy" id="151549"/>
    <lineage>
        <taxon>Eukaryota</taxon>
        <taxon>Metazoa</taxon>
        <taxon>Ecdysozoa</taxon>
        <taxon>Arthropoda</taxon>
        <taxon>Hexapoda</taxon>
        <taxon>Insecta</taxon>
        <taxon>Pterygota</taxon>
        <taxon>Neoptera</taxon>
        <taxon>Endopterygota</taxon>
        <taxon>Lepidoptera</taxon>
        <taxon>Glossata</taxon>
        <taxon>Ditrysia</taxon>
        <taxon>Tineoidea</taxon>
        <taxon>Psychidae</taxon>
        <taxon>Oiketicinae</taxon>
        <taxon>Eumeta</taxon>
    </lineage>
</organism>
<reference evidence="2 3" key="1">
    <citation type="journal article" date="2019" name="Commun. Biol.">
        <title>The bagworm genome reveals a unique fibroin gene that provides high tensile strength.</title>
        <authorList>
            <person name="Kono N."/>
            <person name="Nakamura H."/>
            <person name="Ohtoshi R."/>
            <person name="Tomita M."/>
            <person name="Numata K."/>
            <person name="Arakawa K."/>
        </authorList>
    </citation>
    <scope>NUCLEOTIDE SEQUENCE [LARGE SCALE GENOMIC DNA]</scope>
</reference>
<dbReference type="OrthoDB" id="7457415at2759"/>
<evidence type="ECO:0000256" key="1">
    <source>
        <dbReference type="SAM" id="MobiDB-lite"/>
    </source>
</evidence>
<dbReference type="EMBL" id="BGZK01000488">
    <property type="protein sequence ID" value="GBP46693.1"/>
    <property type="molecule type" value="Genomic_DNA"/>
</dbReference>
<dbReference type="Proteomes" id="UP000299102">
    <property type="component" value="Unassembled WGS sequence"/>
</dbReference>
<evidence type="ECO:0008006" key="4">
    <source>
        <dbReference type="Google" id="ProtNLM"/>
    </source>
</evidence>
<gene>
    <name evidence="2" type="ORF">EVAR_86946_1</name>
</gene>
<dbReference type="AlphaFoldDB" id="A0A4C1W6P9"/>
<feature type="region of interest" description="Disordered" evidence="1">
    <location>
        <begin position="186"/>
        <end position="215"/>
    </location>
</feature>
<comment type="caution">
    <text evidence="2">The sequence shown here is derived from an EMBL/GenBank/DDBJ whole genome shotgun (WGS) entry which is preliminary data.</text>
</comment>
<evidence type="ECO:0000313" key="2">
    <source>
        <dbReference type="EMBL" id="GBP46693.1"/>
    </source>
</evidence>
<proteinExistence type="predicted"/>